<comment type="caution">
    <text evidence="6">The sequence shown here is derived from an EMBL/GenBank/DDBJ whole genome shotgun (WGS) entry which is preliminary data.</text>
</comment>
<evidence type="ECO:0000259" key="5">
    <source>
        <dbReference type="PROSITE" id="PS50931"/>
    </source>
</evidence>
<dbReference type="Pfam" id="PF00126">
    <property type="entry name" value="HTH_1"/>
    <property type="match status" value="1"/>
</dbReference>
<dbReference type="PROSITE" id="PS50931">
    <property type="entry name" value="HTH_LYSR"/>
    <property type="match status" value="1"/>
</dbReference>
<dbReference type="PANTHER" id="PTHR30537:SF72">
    <property type="entry name" value="LYSR FAMILY TRANSCRIPTIONAL REGULATOR"/>
    <property type="match status" value="1"/>
</dbReference>
<evidence type="ECO:0000313" key="6">
    <source>
        <dbReference type="EMBL" id="MBU4632683.1"/>
    </source>
</evidence>
<dbReference type="CDD" id="cd08472">
    <property type="entry name" value="PBP2_CrgA_like_3"/>
    <property type="match status" value="1"/>
</dbReference>
<reference evidence="6" key="1">
    <citation type="submission" date="2020-12" db="EMBL/GenBank/DDBJ databases">
        <title>Generalized mutagenesis with transposon Tn5. A laboratory procedure for the identification of genes responsible for a bacterial phenotype and its regulation, illustrated with phenazine production in Pseudomonas chlororaphis.</title>
        <authorList>
            <person name="Muzio F."/>
            <person name="Sobrero P."/>
            <person name="Agaras B."/>
            <person name="Valverde C."/>
        </authorList>
    </citation>
    <scope>NUCLEOTIDE SEQUENCE</scope>
    <source>
        <strain evidence="6">SMMP3</strain>
    </source>
</reference>
<evidence type="ECO:0000256" key="3">
    <source>
        <dbReference type="ARBA" id="ARBA00023125"/>
    </source>
</evidence>
<evidence type="ECO:0000256" key="4">
    <source>
        <dbReference type="ARBA" id="ARBA00023163"/>
    </source>
</evidence>
<keyword evidence="4" id="KW-0804">Transcription</keyword>
<feature type="domain" description="HTH lysR-type" evidence="5">
    <location>
        <begin position="1"/>
        <end position="59"/>
    </location>
</feature>
<dbReference type="InterPro" id="IPR058163">
    <property type="entry name" value="LysR-type_TF_proteobact-type"/>
</dbReference>
<protein>
    <submittedName>
        <fullName evidence="6">LysR family transcriptional regulator</fullName>
    </submittedName>
</protein>
<dbReference type="GO" id="GO:0003700">
    <property type="term" value="F:DNA-binding transcription factor activity"/>
    <property type="evidence" value="ECO:0007669"/>
    <property type="project" value="InterPro"/>
</dbReference>
<dbReference type="InterPro" id="IPR000847">
    <property type="entry name" value="LysR_HTH_N"/>
</dbReference>
<dbReference type="GO" id="GO:0043565">
    <property type="term" value="F:sequence-specific DNA binding"/>
    <property type="evidence" value="ECO:0007669"/>
    <property type="project" value="TreeGrafter"/>
</dbReference>
<proteinExistence type="inferred from homology"/>
<evidence type="ECO:0000256" key="2">
    <source>
        <dbReference type="ARBA" id="ARBA00023015"/>
    </source>
</evidence>
<dbReference type="Pfam" id="PF03466">
    <property type="entry name" value="LysR_substrate"/>
    <property type="match status" value="1"/>
</dbReference>
<dbReference type="RefSeq" id="WP_216310431.1">
    <property type="nucleotide sequence ID" value="NZ_JAEEFW010000002.1"/>
</dbReference>
<dbReference type="InterPro" id="IPR005119">
    <property type="entry name" value="LysR_subst-bd"/>
</dbReference>
<dbReference type="FunFam" id="1.10.10.10:FF:000001">
    <property type="entry name" value="LysR family transcriptional regulator"/>
    <property type="match status" value="1"/>
</dbReference>
<keyword evidence="2" id="KW-0805">Transcription regulation</keyword>
<gene>
    <name evidence="6" type="ORF">I8747_07635</name>
</gene>
<evidence type="ECO:0000256" key="1">
    <source>
        <dbReference type="ARBA" id="ARBA00009437"/>
    </source>
</evidence>
<evidence type="ECO:0000313" key="7">
    <source>
        <dbReference type="Proteomes" id="UP000787568"/>
    </source>
</evidence>
<comment type="similarity">
    <text evidence="1">Belongs to the LysR transcriptional regulatory family.</text>
</comment>
<accession>A0AAJ0ZHQ4</accession>
<sequence length="305" mass="34388">MDKLIQYRIFIQVSEMGSFIKAAHMLELPRASVSAAIQELETDLGVRLLHRTTRRVQLTADGTQLQERVRRLLTDADDIQRLFQLHQHQVSGRLNIDVPSRIARRLIAPALPTLKRSYPGLQLAFGSTDRSIDLVQEGVDCAVRIGHLLDSSLIARTIGQIALINCAPPDYLRQHGTPREPGDLAHGHFSVGYASPNNGRELPWEYVSAGKTHEVSVPSWVIVNNAENYIACCMAGMGLIQIPRFDVQHLLDSRQLVEVMPEFRAASMPVSLLYPHRRQRSRRLNAFIDWFEALMQPHLEAPESL</sequence>
<keyword evidence="3" id="KW-0238">DNA-binding</keyword>
<dbReference type="PANTHER" id="PTHR30537">
    <property type="entry name" value="HTH-TYPE TRANSCRIPTIONAL REGULATOR"/>
    <property type="match status" value="1"/>
</dbReference>
<dbReference type="AlphaFoldDB" id="A0AAJ0ZHQ4"/>
<name>A0AAJ0ZHQ4_9PSED</name>
<organism evidence="6 7">
    <name type="scientific">Pseudomonas chlororaphis subsp. aurantiaca</name>
    <dbReference type="NCBI Taxonomy" id="86192"/>
    <lineage>
        <taxon>Bacteria</taxon>
        <taxon>Pseudomonadati</taxon>
        <taxon>Pseudomonadota</taxon>
        <taxon>Gammaproteobacteria</taxon>
        <taxon>Pseudomonadales</taxon>
        <taxon>Pseudomonadaceae</taxon>
        <taxon>Pseudomonas</taxon>
    </lineage>
</organism>
<dbReference type="GO" id="GO:0006351">
    <property type="term" value="P:DNA-templated transcription"/>
    <property type="evidence" value="ECO:0007669"/>
    <property type="project" value="TreeGrafter"/>
</dbReference>
<dbReference type="FunFam" id="3.40.190.290:FF:000001">
    <property type="entry name" value="Transcriptional regulator, LysR family"/>
    <property type="match status" value="1"/>
</dbReference>
<dbReference type="Proteomes" id="UP000787568">
    <property type="component" value="Unassembled WGS sequence"/>
</dbReference>
<dbReference type="EMBL" id="JAEEFW010000002">
    <property type="protein sequence ID" value="MBU4632683.1"/>
    <property type="molecule type" value="Genomic_DNA"/>
</dbReference>